<protein>
    <submittedName>
        <fullName evidence="1">Uncharacterized protein</fullName>
    </submittedName>
</protein>
<reference evidence="2" key="1">
    <citation type="submission" date="2017-06" db="EMBL/GenBank/DDBJ databases">
        <authorList>
            <person name="Cremers G."/>
        </authorList>
    </citation>
    <scope>NUCLEOTIDE SEQUENCE [LARGE SCALE GENOMIC DNA]</scope>
</reference>
<dbReference type="AlphaFoldDB" id="A0A284VM77"/>
<evidence type="ECO:0000313" key="2">
    <source>
        <dbReference type="Proteomes" id="UP000218615"/>
    </source>
</evidence>
<dbReference type="EMBL" id="FZMP01000090">
    <property type="protein sequence ID" value="SNQ60375.1"/>
    <property type="molecule type" value="Genomic_DNA"/>
</dbReference>
<organism evidence="1 2">
    <name type="scientific">Candidatus Methanoperedens nitratireducens</name>
    <dbReference type="NCBI Taxonomy" id="1392998"/>
    <lineage>
        <taxon>Archaea</taxon>
        <taxon>Methanobacteriati</taxon>
        <taxon>Methanobacteriota</taxon>
        <taxon>Stenosarchaea group</taxon>
        <taxon>Methanomicrobia</taxon>
        <taxon>Methanosarcinales</taxon>
        <taxon>ANME-2 cluster</taxon>
        <taxon>Candidatus Methanoperedentaceae</taxon>
        <taxon>Candidatus Methanoperedens</taxon>
    </lineage>
</organism>
<evidence type="ECO:0000313" key="1">
    <source>
        <dbReference type="EMBL" id="SNQ60375.1"/>
    </source>
</evidence>
<accession>A0A284VM77</accession>
<sequence>MKAKTKGVIAIYVLLILTILSIAVAVVYAASTTDDNQNQSSDPNMTYYWNEDRDGALIVSFSYGQQYIIPYGVAIEEYNEIRNERHNSNLKYQAECQPVGYDSDGKAVYSEICVNKLDAIARKYELGLQKLSREYNIPREYLY</sequence>
<keyword evidence="2" id="KW-1185">Reference proteome</keyword>
<gene>
    <name evidence="1" type="ORF">MNV_180007</name>
</gene>
<dbReference type="Proteomes" id="UP000218615">
    <property type="component" value="Unassembled WGS sequence"/>
</dbReference>
<proteinExistence type="predicted"/>
<dbReference type="RefSeq" id="WP_096204710.1">
    <property type="nucleotide sequence ID" value="NZ_FZMP01000090.1"/>
</dbReference>
<name>A0A284VM77_9EURY</name>